<organism evidence="10 11">
    <name type="scientific">Sporolactobacillus spathodeae</name>
    <dbReference type="NCBI Taxonomy" id="1465502"/>
    <lineage>
        <taxon>Bacteria</taxon>
        <taxon>Bacillati</taxon>
        <taxon>Bacillota</taxon>
        <taxon>Bacilli</taxon>
        <taxon>Bacillales</taxon>
        <taxon>Sporolactobacillaceae</taxon>
        <taxon>Sporolactobacillus</taxon>
    </lineage>
</organism>
<dbReference type="InterPro" id="IPR050291">
    <property type="entry name" value="CDF_Transporter"/>
</dbReference>
<feature type="domain" description="Cation efflux protein transmembrane" evidence="8">
    <location>
        <begin position="17"/>
        <end position="208"/>
    </location>
</feature>
<keyword evidence="4 7" id="KW-0812">Transmembrane</keyword>
<dbReference type="InterPro" id="IPR002524">
    <property type="entry name" value="Cation_efflux"/>
</dbReference>
<dbReference type="NCBIfam" id="TIGR01297">
    <property type="entry name" value="CDF"/>
    <property type="match status" value="1"/>
</dbReference>
<dbReference type="InterPro" id="IPR027469">
    <property type="entry name" value="Cation_efflux_TMD_sf"/>
</dbReference>
<evidence type="ECO:0000256" key="3">
    <source>
        <dbReference type="ARBA" id="ARBA00022448"/>
    </source>
</evidence>
<dbReference type="Pfam" id="PF16916">
    <property type="entry name" value="ZT_dimer"/>
    <property type="match status" value="1"/>
</dbReference>
<evidence type="ECO:0000259" key="8">
    <source>
        <dbReference type="Pfam" id="PF01545"/>
    </source>
</evidence>
<dbReference type="RefSeq" id="WP_205006362.1">
    <property type="nucleotide sequence ID" value="NZ_CBCRXA010000010.1"/>
</dbReference>
<comment type="caution">
    <text evidence="10">The sequence shown here is derived from an EMBL/GenBank/DDBJ whole genome shotgun (WGS) entry which is preliminary data.</text>
</comment>
<feature type="transmembrane region" description="Helical" evidence="7">
    <location>
        <begin position="118"/>
        <end position="137"/>
    </location>
</feature>
<dbReference type="Pfam" id="PF01545">
    <property type="entry name" value="Cation_efflux"/>
    <property type="match status" value="1"/>
</dbReference>
<feature type="transmembrane region" description="Helical" evidence="7">
    <location>
        <begin position="84"/>
        <end position="102"/>
    </location>
</feature>
<dbReference type="InterPro" id="IPR036837">
    <property type="entry name" value="Cation_efflux_CTD_sf"/>
</dbReference>
<protein>
    <submittedName>
        <fullName evidence="10">Cation diffusion facilitator family transporter</fullName>
    </submittedName>
</protein>
<feature type="transmembrane region" description="Helical" evidence="7">
    <location>
        <begin position="15"/>
        <end position="35"/>
    </location>
</feature>
<dbReference type="SUPFAM" id="SSF160240">
    <property type="entry name" value="Cation efflux protein cytoplasmic domain-like"/>
    <property type="match status" value="1"/>
</dbReference>
<name>A0ABS2Q855_9BACL</name>
<evidence type="ECO:0000256" key="4">
    <source>
        <dbReference type="ARBA" id="ARBA00022692"/>
    </source>
</evidence>
<dbReference type="PANTHER" id="PTHR43840:SF50">
    <property type="entry name" value="MANGANESE EFFLUX SYSTEM PROTEIN MNES"/>
    <property type="match status" value="1"/>
</dbReference>
<dbReference type="InterPro" id="IPR058533">
    <property type="entry name" value="Cation_efflux_TM"/>
</dbReference>
<dbReference type="Proteomes" id="UP000823201">
    <property type="component" value="Unassembled WGS sequence"/>
</dbReference>
<accession>A0ABS2Q855</accession>
<dbReference type="Gene3D" id="3.30.70.1350">
    <property type="entry name" value="Cation efflux protein, cytoplasmic domain"/>
    <property type="match status" value="1"/>
</dbReference>
<evidence type="ECO:0000256" key="2">
    <source>
        <dbReference type="ARBA" id="ARBA00008114"/>
    </source>
</evidence>
<gene>
    <name evidence="10" type="ORF">JOC27_001419</name>
</gene>
<dbReference type="SUPFAM" id="SSF161111">
    <property type="entry name" value="Cation efflux protein transmembrane domain-like"/>
    <property type="match status" value="1"/>
</dbReference>
<evidence type="ECO:0000259" key="9">
    <source>
        <dbReference type="Pfam" id="PF16916"/>
    </source>
</evidence>
<feature type="domain" description="Cation efflux protein cytoplasmic" evidence="9">
    <location>
        <begin position="213"/>
        <end position="288"/>
    </location>
</feature>
<proteinExistence type="inferred from homology"/>
<comment type="subcellular location">
    <subcellularLocation>
        <location evidence="1">Membrane</location>
        <topology evidence="1">Multi-pass membrane protein</topology>
    </subcellularLocation>
</comment>
<sequence>MIQEKYMNLKRGERGAIVSIIAYLCLSSLKLYIGFLTGSQALKADGLNNTTDIIASLAVLIGLRVSQRPPDSDHLYGHWKSETIASLVASFIMMAVGLQVMFDGVTSIFKGNEETPDLIAAWTGLVCAAIMFLIYSYNKNLAERTKSLSVMAAAKDNLSDAWVGIGTSVGIFGSQLNLPWLDTLAAIFVGFLICKTAWDIFRESSYNLSDGFDENKIKDFQETVLSINGVESVQKLKARNYGNNVVVDLVIIVDPYSALKDAHDISTQVEQALITKHRIYEVNVHFEPKSNVPE</sequence>
<evidence type="ECO:0000313" key="10">
    <source>
        <dbReference type="EMBL" id="MBM7657968.1"/>
    </source>
</evidence>
<reference evidence="10 11" key="1">
    <citation type="submission" date="2021-01" db="EMBL/GenBank/DDBJ databases">
        <title>Genomic Encyclopedia of Type Strains, Phase IV (KMG-IV): sequencing the most valuable type-strain genomes for metagenomic binning, comparative biology and taxonomic classification.</title>
        <authorList>
            <person name="Goeker M."/>
        </authorList>
    </citation>
    <scope>NUCLEOTIDE SEQUENCE [LARGE SCALE GENOMIC DNA]</scope>
    <source>
        <strain evidence="10 11">DSM 100968</strain>
    </source>
</reference>
<evidence type="ECO:0000256" key="6">
    <source>
        <dbReference type="ARBA" id="ARBA00023136"/>
    </source>
</evidence>
<evidence type="ECO:0000256" key="1">
    <source>
        <dbReference type="ARBA" id="ARBA00004141"/>
    </source>
</evidence>
<evidence type="ECO:0000256" key="5">
    <source>
        <dbReference type="ARBA" id="ARBA00022989"/>
    </source>
</evidence>
<keyword evidence="6 7" id="KW-0472">Membrane</keyword>
<dbReference type="InterPro" id="IPR027470">
    <property type="entry name" value="Cation_efflux_CTD"/>
</dbReference>
<evidence type="ECO:0000256" key="7">
    <source>
        <dbReference type="SAM" id="Phobius"/>
    </source>
</evidence>
<keyword evidence="3" id="KW-0813">Transport</keyword>
<keyword evidence="5 7" id="KW-1133">Transmembrane helix</keyword>
<comment type="similarity">
    <text evidence="2">Belongs to the cation diffusion facilitator (CDF) transporter (TC 2.A.4) family.</text>
</comment>
<dbReference type="Gene3D" id="1.20.1510.10">
    <property type="entry name" value="Cation efflux protein transmembrane domain"/>
    <property type="match status" value="1"/>
</dbReference>
<keyword evidence="11" id="KW-1185">Reference proteome</keyword>
<evidence type="ECO:0000313" key="11">
    <source>
        <dbReference type="Proteomes" id="UP000823201"/>
    </source>
</evidence>
<dbReference type="EMBL" id="JAFBEV010000010">
    <property type="protein sequence ID" value="MBM7657968.1"/>
    <property type="molecule type" value="Genomic_DNA"/>
</dbReference>
<dbReference type="PANTHER" id="PTHR43840">
    <property type="entry name" value="MITOCHONDRIAL METAL TRANSPORTER 1-RELATED"/>
    <property type="match status" value="1"/>
</dbReference>